<dbReference type="Proteomes" id="UP001219933">
    <property type="component" value="Chromosome 1"/>
</dbReference>
<keyword evidence="3" id="KW-1185">Reference proteome</keyword>
<evidence type="ECO:0000313" key="2">
    <source>
        <dbReference type="EMBL" id="WFD33790.1"/>
    </source>
</evidence>
<feature type="region of interest" description="Disordered" evidence="1">
    <location>
        <begin position="36"/>
        <end position="74"/>
    </location>
</feature>
<dbReference type="AlphaFoldDB" id="A0AAF0EPA1"/>
<feature type="compositionally biased region" description="Low complexity" evidence="1">
    <location>
        <begin position="94"/>
        <end position="104"/>
    </location>
</feature>
<feature type="compositionally biased region" description="Low complexity" evidence="1">
    <location>
        <begin position="41"/>
        <end position="71"/>
    </location>
</feature>
<proteinExistence type="predicted"/>
<name>A0AAF0EPA1_9BASI</name>
<protein>
    <submittedName>
        <fullName evidence="2">Uncharacterized protein</fullName>
    </submittedName>
</protein>
<sequence length="555" mass="59708">MEQHLWRVRDAAALRARAHASAHAWHARSVTATQFSRAHTRTLARSPLARSSSSSSSPVAQSSPPLGSSSSDTHAGATLARVRFESIHVLLDSSSSLPSSPTPLTRKRTRDPESSFRRVQARVENTPAACPGRHLAQRTPESPHSLVLGHCARTRLLGKGTPRTPGATWSDDPPSDFSLPAIQVTPPACEIESVVARSALEHTAPAGQREFAAKLLAADHAALERLTWRIDLAMAGIACAEDAPRATMRAAKSTATLLMEAWNPTSAAALASSPPSLRMNPDVSIESGSMLSGSTQLAAQYRTLGTVGGETALAVANHLANTAWYMALRDPRRTFPRPGTLAEYLAHLGTLLAEWETLEQSMHARQLPVHHLADIECCSIAGTECSACLPVSAVIRRLIPVRLRKLFSEVIEAQARTALLRASFESSNVSIIDVCRFLGELFKHHSTVDADMVSSWLTTLLGEPLVPARIEGACALLLLAYPRLQRRFVCHSQGMLSSPQSEVNVLGESISRLAKISASPQVPPQLGECIKVSRATKQRVCTTVENSLRSPATST</sequence>
<feature type="region of interest" description="Disordered" evidence="1">
    <location>
        <begin position="94"/>
        <end position="118"/>
    </location>
</feature>
<dbReference type="EMBL" id="CP119877">
    <property type="protein sequence ID" value="WFD33790.1"/>
    <property type="molecule type" value="Genomic_DNA"/>
</dbReference>
<reference evidence="2" key="1">
    <citation type="submission" date="2023-03" db="EMBL/GenBank/DDBJ databases">
        <title>Mating type loci evolution in Malassezia.</title>
        <authorList>
            <person name="Coelho M.A."/>
        </authorList>
    </citation>
    <scope>NUCLEOTIDE SEQUENCE</scope>
    <source>
        <strain evidence="2">CBS 11721</strain>
    </source>
</reference>
<evidence type="ECO:0000256" key="1">
    <source>
        <dbReference type="SAM" id="MobiDB-lite"/>
    </source>
</evidence>
<gene>
    <name evidence="2" type="ORF">MCUN1_000607</name>
</gene>
<organism evidence="2 3">
    <name type="scientific">Malassezia cuniculi</name>
    <dbReference type="NCBI Taxonomy" id="948313"/>
    <lineage>
        <taxon>Eukaryota</taxon>
        <taxon>Fungi</taxon>
        <taxon>Dikarya</taxon>
        <taxon>Basidiomycota</taxon>
        <taxon>Ustilaginomycotina</taxon>
        <taxon>Malasseziomycetes</taxon>
        <taxon>Malasseziales</taxon>
        <taxon>Malasseziaceae</taxon>
        <taxon>Malassezia</taxon>
    </lineage>
</organism>
<accession>A0AAF0EPA1</accession>
<evidence type="ECO:0000313" key="3">
    <source>
        <dbReference type="Proteomes" id="UP001219933"/>
    </source>
</evidence>